<organism evidence="2 3">
    <name type="scientific">Neolewinella aurantiaca</name>
    <dbReference type="NCBI Taxonomy" id="2602767"/>
    <lineage>
        <taxon>Bacteria</taxon>
        <taxon>Pseudomonadati</taxon>
        <taxon>Bacteroidota</taxon>
        <taxon>Saprospiria</taxon>
        <taxon>Saprospirales</taxon>
        <taxon>Lewinellaceae</taxon>
        <taxon>Neolewinella</taxon>
    </lineage>
</organism>
<keyword evidence="3" id="KW-1185">Reference proteome</keyword>
<protein>
    <submittedName>
        <fullName evidence="2">Uncharacterized protein</fullName>
    </submittedName>
</protein>
<dbReference type="OrthoDB" id="1500254at2"/>
<feature type="region of interest" description="Disordered" evidence="1">
    <location>
        <begin position="1"/>
        <end position="26"/>
    </location>
</feature>
<comment type="caution">
    <text evidence="2">The sequence shown here is derived from an EMBL/GenBank/DDBJ whole genome shotgun (WGS) entry which is preliminary data.</text>
</comment>
<dbReference type="Proteomes" id="UP000321907">
    <property type="component" value="Unassembled WGS sequence"/>
</dbReference>
<dbReference type="AlphaFoldDB" id="A0A5C7FWH8"/>
<evidence type="ECO:0000313" key="3">
    <source>
        <dbReference type="Proteomes" id="UP000321907"/>
    </source>
</evidence>
<name>A0A5C7FWH8_9BACT</name>
<proteinExistence type="predicted"/>
<evidence type="ECO:0000313" key="2">
    <source>
        <dbReference type="EMBL" id="TXF89258.1"/>
    </source>
</evidence>
<accession>A0A5C7FWH8</accession>
<sequence length="138" mass="15750">MSQLNELHQRPFSRSSTGRSTEPVAQYPRAPFPKVAALLIDPDTRTIRTVYLRATASGLKSIFGDRRVTFIEKYGFRAYGTSQYYNNITDRARLPMARLAVEGKTLITGLQFTEIKYDLAQQLIKETTFHRCTAHGLY</sequence>
<gene>
    <name evidence="2" type="ORF">FUA23_10935</name>
</gene>
<dbReference type="EMBL" id="VOXD01000015">
    <property type="protein sequence ID" value="TXF89258.1"/>
    <property type="molecule type" value="Genomic_DNA"/>
</dbReference>
<feature type="compositionally biased region" description="Polar residues" evidence="1">
    <location>
        <begin position="1"/>
        <end position="20"/>
    </location>
</feature>
<reference evidence="2 3" key="1">
    <citation type="submission" date="2019-08" db="EMBL/GenBank/DDBJ databases">
        <title>Lewinella sp. strain SSH13 Genome sequencing and assembly.</title>
        <authorList>
            <person name="Kim I."/>
        </authorList>
    </citation>
    <scope>NUCLEOTIDE SEQUENCE [LARGE SCALE GENOMIC DNA]</scope>
    <source>
        <strain evidence="2 3">SSH13</strain>
    </source>
</reference>
<dbReference type="RefSeq" id="WP_147930784.1">
    <property type="nucleotide sequence ID" value="NZ_VOXD01000015.1"/>
</dbReference>
<evidence type="ECO:0000256" key="1">
    <source>
        <dbReference type="SAM" id="MobiDB-lite"/>
    </source>
</evidence>